<name>A4GHY9_9BACT</name>
<feature type="chain" id="PRO_5002669359" evidence="1">
    <location>
        <begin position="20"/>
        <end position="111"/>
    </location>
</feature>
<evidence type="ECO:0000256" key="1">
    <source>
        <dbReference type="SAM" id="SignalP"/>
    </source>
</evidence>
<sequence>MTRKLFFLLLFSFSSFMNSEMINFECSTQNSDRDFSFKLLLGTATQRAIQTTRRGQMQMDFIITDEYYELGQFIEENKKEILPIIKINKKTLRVDFAKYMDLVEPILCIKI</sequence>
<reference evidence="2" key="1">
    <citation type="journal article" date="2007" name="Environ. Microbiol.">
        <title>Proteorhodopsin photosystem gene clusters exhibit co-evolutionary trends and shared ancestry among diverse marine microbial phyla.</title>
        <authorList>
            <person name="McCarren J."/>
            <person name="Delong E.F."/>
        </authorList>
    </citation>
    <scope>NUCLEOTIDE SEQUENCE</scope>
</reference>
<protein>
    <submittedName>
        <fullName evidence="2">Uncharacterized protein</fullName>
    </submittedName>
</protein>
<dbReference type="AlphaFoldDB" id="A4GHY9"/>
<organism evidence="2">
    <name type="scientific">uncultured marine bacterium EB0_39H12</name>
    <dbReference type="NCBI Taxonomy" id="415437"/>
    <lineage>
        <taxon>Bacteria</taxon>
        <taxon>environmental samples</taxon>
    </lineage>
</organism>
<gene>
    <name evidence="2" type="ORF">MBMO_EB0-39H12.0076</name>
</gene>
<accession>A4GHY9</accession>
<keyword evidence="1" id="KW-0732">Signal</keyword>
<dbReference type="EMBL" id="EF089399">
    <property type="protein sequence ID" value="ABL97700.1"/>
    <property type="molecule type" value="Genomic_DNA"/>
</dbReference>
<feature type="signal peptide" evidence="1">
    <location>
        <begin position="1"/>
        <end position="19"/>
    </location>
</feature>
<proteinExistence type="predicted"/>
<evidence type="ECO:0000313" key="2">
    <source>
        <dbReference type="EMBL" id="ABL97700.1"/>
    </source>
</evidence>